<dbReference type="EMBL" id="JAFKOQ010000001">
    <property type="protein sequence ID" value="MBN8120516.1"/>
    <property type="molecule type" value="Genomic_DNA"/>
</dbReference>
<organism evidence="1 2">
    <name type="scientific">Vibrio vulnificus</name>
    <dbReference type="NCBI Taxonomy" id="672"/>
    <lineage>
        <taxon>Bacteria</taxon>
        <taxon>Pseudomonadati</taxon>
        <taxon>Pseudomonadota</taxon>
        <taxon>Gammaproteobacteria</taxon>
        <taxon>Vibrionales</taxon>
        <taxon>Vibrionaceae</taxon>
        <taxon>Vibrio</taxon>
    </lineage>
</organism>
<evidence type="ECO:0000313" key="1">
    <source>
        <dbReference type="EMBL" id="MBN8120516.1"/>
    </source>
</evidence>
<dbReference type="AlphaFoldDB" id="A0AAW4H719"/>
<reference evidence="1" key="1">
    <citation type="submission" date="2021-03" db="EMBL/GenBank/DDBJ databases">
        <title>Study of the foodborne Vibrio vulnificus isolates from China.</title>
        <authorList>
            <person name="Zheng Z."/>
            <person name="Ye L."/>
        </authorList>
    </citation>
    <scope>NUCLEOTIDE SEQUENCE</scope>
    <source>
        <strain evidence="1">Vv1582</strain>
    </source>
</reference>
<name>A0AAW4H719_VIBVL</name>
<sequence>MVGIGGSFVTLISSVIPIPQLGITLLNTGEHTSLMQDLDGRALIQPVPLSLIHRSDGPVVVDAVTLIASEKETVRRDLSLLPFFAHPDVDKLFDPIEKHVDRIPRCQAKSEHCNHNLLTVKLENGGAIRLCWHHDLHREEVVGIDSKAATNLIVFRSNVVSVRLHGSVLPLTMPELCWWAVRNKVYHALPHDLLSKIFEEEKTRRRVGGRGYIDTNARYIQQDSREVLENLAKPVLKLSVDEDPPLLYMRKPKPTTYTSEAYLAFVRKLPCVVNGPGTERDPVVAHHLILHGEGKMGGKAHDLFTFPLRASEHRKFHNDPAGWEAKHGTQLLHVKNTLRKALDVGAIG</sequence>
<accession>A0AAW4H719</accession>
<evidence type="ECO:0000313" key="2">
    <source>
        <dbReference type="Proteomes" id="UP000664056"/>
    </source>
</evidence>
<dbReference type="Proteomes" id="UP000664056">
    <property type="component" value="Unassembled WGS sequence"/>
</dbReference>
<dbReference type="Pfam" id="PF06147">
    <property type="entry name" value="DUF968"/>
    <property type="match status" value="1"/>
</dbReference>
<gene>
    <name evidence="1" type="ORF">J0J18_02135</name>
</gene>
<proteinExistence type="predicted"/>
<protein>
    <submittedName>
        <fullName evidence="1">DUF968 domain-containing protein</fullName>
    </submittedName>
</protein>
<dbReference type="InterPro" id="IPR010373">
    <property type="entry name" value="DUF968"/>
</dbReference>
<comment type="caution">
    <text evidence="1">The sequence shown here is derived from an EMBL/GenBank/DDBJ whole genome shotgun (WGS) entry which is preliminary data.</text>
</comment>